<evidence type="ECO:0000313" key="3">
    <source>
        <dbReference type="Proteomes" id="UP000238157"/>
    </source>
</evidence>
<dbReference type="Gene3D" id="2.115.10.20">
    <property type="entry name" value="Glycosyl hydrolase domain, family 43"/>
    <property type="match status" value="1"/>
</dbReference>
<dbReference type="Gene3D" id="3.40.50.170">
    <property type="entry name" value="Formyl transferase, N-terminal domain"/>
    <property type="match status" value="1"/>
</dbReference>
<dbReference type="InterPro" id="IPR056442">
    <property type="entry name" value="GINT1_N"/>
</dbReference>
<keyword evidence="3" id="KW-1185">Reference proteome</keyword>
<reference evidence="2 3" key="1">
    <citation type="submission" date="2018-03" db="EMBL/GenBank/DDBJ databases">
        <title>Genomic Encyclopedia of Archaeal and Bacterial Type Strains, Phase II (KMG-II): from individual species to whole genera.</title>
        <authorList>
            <person name="Goeker M."/>
        </authorList>
    </citation>
    <scope>NUCLEOTIDE SEQUENCE [LARGE SCALE GENOMIC DNA]</scope>
    <source>
        <strain evidence="2 3">DSM 27929</strain>
    </source>
</reference>
<dbReference type="OrthoDB" id="3771157at2"/>
<feature type="domain" description="Glucosamine inositolphosphorylceramide transferase 1 N-terminal" evidence="1">
    <location>
        <begin position="301"/>
        <end position="522"/>
    </location>
</feature>
<dbReference type="SUPFAM" id="SSF75005">
    <property type="entry name" value="Arabinanase/levansucrase/invertase"/>
    <property type="match status" value="1"/>
</dbReference>
<dbReference type="Proteomes" id="UP000238157">
    <property type="component" value="Unassembled WGS sequence"/>
</dbReference>
<dbReference type="EMBL" id="PVTR01000004">
    <property type="protein sequence ID" value="PRY88352.1"/>
    <property type="molecule type" value="Genomic_DNA"/>
</dbReference>
<name>A0A2T0WNT7_9BACT</name>
<protein>
    <recommendedName>
        <fullName evidence="1">Glucosamine inositolphosphorylceramide transferase 1 N-terminal domain-containing protein</fullName>
    </recommendedName>
</protein>
<comment type="caution">
    <text evidence="2">The sequence shown here is derived from an EMBL/GenBank/DDBJ whole genome shotgun (WGS) entry which is preliminary data.</text>
</comment>
<evidence type="ECO:0000259" key="1">
    <source>
        <dbReference type="Pfam" id="PF24793"/>
    </source>
</evidence>
<dbReference type="InterPro" id="IPR036477">
    <property type="entry name" value="Formyl_transf_N_sf"/>
</dbReference>
<organism evidence="2 3">
    <name type="scientific">Mongoliibacter ruber</name>
    <dbReference type="NCBI Taxonomy" id="1750599"/>
    <lineage>
        <taxon>Bacteria</taxon>
        <taxon>Pseudomonadati</taxon>
        <taxon>Bacteroidota</taxon>
        <taxon>Cytophagia</taxon>
        <taxon>Cytophagales</taxon>
        <taxon>Cyclobacteriaceae</taxon>
        <taxon>Mongoliibacter</taxon>
    </lineage>
</organism>
<dbReference type="Pfam" id="PF24793">
    <property type="entry name" value="GINT1_N"/>
    <property type="match status" value="1"/>
</dbReference>
<dbReference type="SUPFAM" id="SSF53328">
    <property type="entry name" value="Formyltransferase"/>
    <property type="match status" value="1"/>
</dbReference>
<evidence type="ECO:0000313" key="2">
    <source>
        <dbReference type="EMBL" id="PRY88352.1"/>
    </source>
</evidence>
<dbReference type="AlphaFoldDB" id="A0A2T0WNT7"/>
<accession>A0A2T0WNT7</accession>
<proteinExistence type="predicted"/>
<sequence>MQIKIGILTKPLEKLEDWELKIFDQIIQEPELDIVCLFTDGRQFEEAPKKGLLSYLKPFNFLYKWQIHLEERFFKAHKFSNTERVLSYLKTLPLIPLNPTKKNFVDYFDHSECEKISPYGLDLLLRHEFGIIKGEIFKVAKYGIWSFHHADNDVNRGGPAGFWEARLKQDVMGITLQQLNSELDGGKIIDKAFFNNQFSMIKNRRRAQMYSSVLLLKYLRLLKNDRFETKESQTYHYPLYRRPGLKDTLAYLWVFYNYLVKKKKAEFVSKNFNAKLHTWTLAVGKGHFLQSPLFRTKELNVPQNAFWADPHLFEFESRNYIFFENFSYDSGQASISCGELIGNKLENITEVINQEKHYSYPQIIEEDGNIYMIPESALTNRLEVYKCLEFPHRWELYKTCFEGESIADVNYLEDQNGDRWLFLSKSQEEEFDHCTELHIYKIDSLELNQVEEHRQNPVILDSRKARNGGPFFTYNGELYRPSQQNVRGIYGYGLKINKVKELNLEHYVEEDVIEVLPHFKKGLSGIHHLHQGKNIFIIDYAYSKK</sequence>
<dbReference type="RefSeq" id="WP_106133091.1">
    <property type="nucleotide sequence ID" value="NZ_PVTR01000004.1"/>
</dbReference>
<dbReference type="InterPro" id="IPR023296">
    <property type="entry name" value="Glyco_hydro_beta-prop_sf"/>
</dbReference>
<gene>
    <name evidence="2" type="ORF">CLW00_1043</name>
</gene>